<dbReference type="Proteomes" id="UP001283361">
    <property type="component" value="Unassembled WGS sequence"/>
</dbReference>
<evidence type="ECO:0000313" key="2">
    <source>
        <dbReference type="Proteomes" id="UP001283361"/>
    </source>
</evidence>
<comment type="caution">
    <text evidence="1">The sequence shown here is derived from an EMBL/GenBank/DDBJ whole genome shotgun (WGS) entry which is preliminary data.</text>
</comment>
<protein>
    <submittedName>
        <fullName evidence="1">Uncharacterized protein</fullName>
    </submittedName>
</protein>
<reference evidence="1" key="1">
    <citation type="journal article" date="2023" name="G3 (Bethesda)">
        <title>A reference genome for the long-term kleptoplast-retaining sea slug Elysia crispata morphotype clarki.</title>
        <authorList>
            <person name="Eastman K.E."/>
            <person name="Pendleton A.L."/>
            <person name="Shaikh M.A."/>
            <person name="Suttiyut T."/>
            <person name="Ogas R."/>
            <person name="Tomko P."/>
            <person name="Gavelis G."/>
            <person name="Widhalm J.R."/>
            <person name="Wisecaver J.H."/>
        </authorList>
    </citation>
    <scope>NUCLEOTIDE SEQUENCE</scope>
    <source>
        <strain evidence="1">ECLA1</strain>
    </source>
</reference>
<evidence type="ECO:0000313" key="1">
    <source>
        <dbReference type="EMBL" id="KAK3785322.1"/>
    </source>
</evidence>
<name>A0AAE1AEQ2_9GAST</name>
<gene>
    <name evidence="1" type="ORF">RRG08_045550</name>
</gene>
<keyword evidence="2" id="KW-1185">Reference proteome</keyword>
<organism evidence="1 2">
    <name type="scientific">Elysia crispata</name>
    <name type="common">lettuce slug</name>
    <dbReference type="NCBI Taxonomy" id="231223"/>
    <lineage>
        <taxon>Eukaryota</taxon>
        <taxon>Metazoa</taxon>
        <taxon>Spiralia</taxon>
        <taxon>Lophotrochozoa</taxon>
        <taxon>Mollusca</taxon>
        <taxon>Gastropoda</taxon>
        <taxon>Heterobranchia</taxon>
        <taxon>Euthyneura</taxon>
        <taxon>Panpulmonata</taxon>
        <taxon>Sacoglossa</taxon>
        <taxon>Placobranchoidea</taxon>
        <taxon>Plakobranchidae</taxon>
        <taxon>Elysia</taxon>
    </lineage>
</organism>
<dbReference type="AlphaFoldDB" id="A0AAE1AEQ2"/>
<dbReference type="EMBL" id="JAWDGP010002132">
    <property type="protein sequence ID" value="KAK3785322.1"/>
    <property type="molecule type" value="Genomic_DNA"/>
</dbReference>
<proteinExistence type="predicted"/>
<accession>A0AAE1AEQ2</accession>
<sequence>MKVLLSSCTKTFEGFHTLYCVNSNLVSTRLWSHVPNIQQKTMPNLCCCIAPQLPVESTLGKGHYTSGGPNAWNSLNGAKSIDLHLLSTTGRKLAAHKGCYSITGQLNKEWLSQRLRYPKKITMAQVWVTQLKIGQDEFKDVNNNAPVCKHPALKTVLCFVIFSTRASDKRRATFTYLRQPTEQPLPISVSQQSNLYLSPSANRATFTYLRQPTEQPLPISVSQQSNLYLSPSANRATFTYLRQPTEQPLPISVSQQSNLYLSPSANRATFTYLRQPTEQPLPISVSQQSNLYLSPSANRATFTYLRQPTEQPLPISVSQQSNLCLSPSANRATFTYLRQPTEQPLPISVSQQSNLYLSPSANRATFAYLRQPTDRSMGSCSL</sequence>